<dbReference type="Pfam" id="PF00335">
    <property type="entry name" value="Tetraspanin"/>
    <property type="match status" value="1"/>
</dbReference>
<keyword evidence="7" id="KW-1185">Reference proteome</keyword>
<dbReference type="WBParaSite" id="SSLN_0000618101-mRNA-1">
    <property type="protein sequence ID" value="SSLN_0000618101-mRNA-1"/>
    <property type="gene ID" value="SSLN_0000618101"/>
</dbReference>
<dbReference type="Proteomes" id="UP000275846">
    <property type="component" value="Unassembled WGS sequence"/>
</dbReference>
<feature type="transmembrane region" description="Helical" evidence="5">
    <location>
        <begin position="54"/>
        <end position="73"/>
    </location>
</feature>
<evidence type="ECO:0000256" key="2">
    <source>
        <dbReference type="ARBA" id="ARBA00022692"/>
    </source>
</evidence>
<comment type="subcellular location">
    <subcellularLocation>
        <location evidence="1">Membrane</location>
        <topology evidence="1">Multi-pass membrane protein</topology>
    </subcellularLocation>
</comment>
<evidence type="ECO:0000256" key="1">
    <source>
        <dbReference type="ARBA" id="ARBA00004141"/>
    </source>
</evidence>
<reference evidence="8" key="1">
    <citation type="submission" date="2016-06" db="UniProtKB">
        <authorList>
            <consortium name="WormBaseParasite"/>
        </authorList>
    </citation>
    <scope>IDENTIFICATION</scope>
</reference>
<organism evidence="8">
    <name type="scientific">Schistocephalus solidus</name>
    <name type="common">Tapeworm</name>
    <dbReference type="NCBI Taxonomy" id="70667"/>
    <lineage>
        <taxon>Eukaryota</taxon>
        <taxon>Metazoa</taxon>
        <taxon>Spiralia</taxon>
        <taxon>Lophotrochozoa</taxon>
        <taxon>Platyhelminthes</taxon>
        <taxon>Cestoda</taxon>
        <taxon>Eucestoda</taxon>
        <taxon>Diphyllobothriidea</taxon>
        <taxon>Diphyllobothriidae</taxon>
        <taxon>Schistocephalus</taxon>
    </lineage>
</organism>
<dbReference type="OrthoDB" id="10033535at2759"/>
<evidence type="ECO:0000256" key="4">
    <source>
        <dbReference type="ARBA" id="ARBA00023136"/>
    </source>
</evidence>
<evidence type="ECO:0000256" key="5">
    <source>
        <dbReference type="SAM" id="Phobius"/>
    </source>
</evidence>
<protein>
    <submittedName>
        <fullName evidence="8">CD63 antigen</fullName>
    </submittedName>
</protein>
<gene>
    <name evidence="6" type="ORF">SSLN_LOCUS5988</name>
</gene>
<dbReference type="EMBL" id="UYSU01033491">
    <property type="protein sequence ID" value="VDL92373.1"/>
    <property type="molecule type" value="Genomic_DNA"/>
</dbReference>
<accession>A0A183SP40</accession>
<dbReference type="AlphaFoldDB" id="A0A183SP40"/>
<keyword evidence="3 5" id="KW-1133">Transmembrane helix</keyword>
<name>A0A183SP40_SCHSO</name>
<proteinExistence type="predicted"/>
<dbReference type="GO" id="GO:0016020">
    <property type="term" value="C:membrane"/>
    <property type="evidence" value="ECO:0007669"/>
    <property type="project" value="UniProtKB-SubCell"/>
</dbReference>
<evidence type="ECO:0000313" key="6">
    <source>
        <dbReference type="EMBL" id="VDL92373.1"/>
    </source>
</evidence>
<evidence type="ECO:0000313" key="8">
    <source>
        <dbReference type="WBParaSite" id="SSLN_0000618101-mRNA-1"/>
    </source>
</evidence>
<dbReference type="PRINTS" id="PR00259">
    <property type="entry name" value="TMFOUR"/>
</dbReference>
<dbReference type="InterPro" id="IPR018499">
    <property type="entry name" value="Tetraspanin/Peripherin"/>
</dbReference>
<evidence type="ECO:0000256" key="3">
    <source>
        <dbReference type="ARBA" id="ARBA00022989"/>
    </source>
</evidence>
<keyword evidence="4 5" id="KW-0472">Membrane</keyword>
<keyword evidence="2 5" id="KW-0812">Transmembrane</keyword>
<evidence type="ECO:0000313" key="7">
    <source>
        <dbReference type="Proteomes" id="UP000275846"/>
    </source>
</evidence>
<sequence>MGCGVGFLKFLLIGLCVLYGVIAIAFSGVAIYLIVELQKIPDLAEAAKWAPALFLALGIFLGVVAIFGCAGAVTGNKCLLIIVNFPLLLS</sequence>
<feature type="transmembrane region" description="Helical" evidence="5">
    <location>
        <begin position="12"/>
        <end position="34"/>
    </location>
</feature>
<reference evidence="6 7" key="2">
    <citation type="submission" date="2018-11" db="EMBL/GenBank/DDBJ databases">
        <authorList>
            <consortium name="Pathogen Informatics"/>
        </authorList>
    </citation>
    <scope>NUCLEOTIDE SEQUENCE [LARGE SCALE GENOMIC DNA]</scope>
    <source>
        <strain evidence="6 7">NST_G2</strain>
    </source>
</reference>